<dbReference type="EMBL" id="LAZR01054442">
    <property type="protein sequence ID" value="KKK78554.1"/>
    <property type="molecule type" value="Genomic_DNA"/>
</dbReference>
<feature type="non-terminal residue" evidence="1">
    <location>
        <position position="1"/>
    </location>
</feature>
<organism evidence="1">
    <name type="scientific">marine sediment metagenome</name>
    <dbReference type="NCBI Taxonomy" id="412755"/>
    <lineage>
        <taxon>unclassified sequences</taxon>
        <taxon>metagenomes</taxon>
        <taxon>ecological metagenomes</taxon>
    </lineage>
</organism>
<proteinExistence type="predicted"/>
<dbReference type="AlphaFoldDB" id="A0A0F9AJ97"/>
<sequence length="127" mass="13932">SLAFLVNGENFTWNSSGYPESESKISDLIIDHLTLARSRSVFNGPIESITFDPDLSSYGYPAEPDYGKSTVKIFGEWERLPMGGVYLAPGNYTCQIILTEESFHGSGGNLRGQWAAVMGGSLEFVLR</sequence>
<evidence type="ECO:0000313" key="1">
    <source>
        <dbReference type="EMBL" id="KKK78554.1"/>
    </source>
</evidence>
<reference evidence="1" key="1">
    <citation type="journal article" date="2015" name="Nature">
        <title>Complex archaea that bridge the gap between prokaryotes and eukaryotes.</title>
        <authorList>
            <person name="Spang A."/>
            <person name="Saw J.H."/>
            <person name="Jorgensen S.L."/>
            <person name="Zaremba-Niedzwiedzka K."/>
            <person name="Martijn J."/>
            <person name="Lind A.E."/>
            <person name="van Eijk R."/>
            <person name="Schleper C."/>
            <person name="Guy L."/>
            <person name="Ettema T.J."/>
        </authorList>
    </citation>
    <scope>NUCLEOTIDE SEQUENCE</scope>
</reference>
<protein>
    <submittedName>
        <fullName evidence="1">Uncharacterized protein</fullName>
    </submittedName>
</protein>
<comment type="caution">
    <text evidence="1">The sequence shown here is derived from an EMBL/GenBank/DDBJ whole genome shotgun (WGS) entry which is preliminary data.</text>
</comment>
<accession>A0A0F9AJ97</accession>
<gene>
    <name evidence="1" type="ORF">LCGC14_2842420</name>
</gene>
<name>A0A0F9AJ97_9ZZZZ</name>